<dbReference type="PROSITE" id="PS51343">
    <property type="entry name" value="PII_GLNB_DOM"/>
    <property type="match status" value="1"/>
</dbReference>
<dbReference type="GO" id="GO:0006808">
    <property type="term" value="P:regulation of nitrogen utilization"/>
    <property type="evidence" value="ECO:0007669"/>
    <property type="project" value="InterPro"/>
</dbReference>
<evidence type="ECO:0000313" key="3">
    <source>
        <dbReference type="Proteomes" id="UP000194903"/>
    </source>
</evidence>
<dbReference type="PRINTS" id="PR00340">
    <property type="entry name" value="PIIGLNB"/>
</dbReference>
<dbReference type="Pfam" id="PF00543">
    <property type="entry name" value="P-II"/>
    <property type="match status" value="1"/>
</dbReference>
<dbReference type="InterPro" id="IPR011322">
    <property type="entry name" value="N-reg_PII-like_a/b"/>
</dbReference>
<dbReference type="AlphaFoldDB" id="A0A252F2U9"/>
<dbReference type="EMBL" id="NHOC01000009">
    <property type="protein sequence ID" value="OUM19930.1"/>
    <property type="molecule type" value="Genomic_DNA"/>
</dbReference>
<dbReference type="InterPro" id="IPR002187">
    <property type="entry name" value="N-reg_PII"/>
</dbReference>
<evidence type="ECO:0000256" key="1">
    <source>
        <dbReference type="RuleBase" id="RU003936"/>
    </source>
</evidence>
<evidence type="ECO:0000313" key="2">
    <source>
        <dbReference type="EMBL" id="OUM19930.1"/>
    </source>
</evidence>
<dbReference type="InterPro" id="IPR015867">
    <property type="entry name" value="N-reg_PII/ATP_PRibTrfase_C"/>
</dbReference>
<proteinExistence type="inferred from homology"/>
<dbReference type="InterPro" id="IPR017918">
    <property type="entry name" value="N-reg_PII_CS"/>
</dbReference>
<reference evidence="2 3" key="1">
    <citation type="submission" date="2017-05" db="EMBL/GenBank/DDBJ databases">
        <title>Butyricicoccus porcorum sp. nov. a butyrate-producing bacterium from the swine intestinal tract.</title>
        <authorList>
            <person name="Trachsel J."/>
            <person name="Humphrey S."/>
            <person name="Allen H.K."/>
        </authorList>
    </citation>
    <scope>NUCLEOTIDE SEQUENCE [LARGE SCALE GENOMIC DNA]</scope>
    <source>
        <strain evidence="2">BB10</strain>
    </source>
</reference>
<keyword evidence="3" id="KW-1185">Reference proteome</keyword>
<dbReference type="GO" id="GO:0030234">
    <property type="term" value="F:enzyme regulator activity"/>
    <property type="evidence" value="ECO:0007669"/>
    <property type="project" value="InterPro"/>
</dbReference>
<dbReference type="PANTHER" id="PTHR30115:SF11">
    <property type="entry name" value="NITROGEN REGULATORY PROTEIN P-II HOMOLOG"/>
    <property type="match status" value="1"/>
</dbReference>
<dbReference type="Proteomes" id="UP000194903">
    <property type="component" value="Unassembled WGS sequence"/>
</dbReference>
<comment type="similarity">
    <text evidence="1">Belongs to the P(II) protein family.</text>
</comment>
<name>A0A252F2U9_9FIRM</name>
<comment type="caution">
    <text evidence="2">The sequence shown here is derived from an EMBL/GenBank/DDBJ whole genome shotgun (WGS) entry which is preliminary data.</text>
</comment>
<accession>A0A252F2U9</accession>
<sequence length="112" mass="12533">MKKIEVIMRPEKVGIMKAILSEIGATGAMFSSVQGYGSEHSEQYIYNGEQFYEQLFSKTKVEVVVKDELVEPLINLVVTRISSGKIGDGRIFVYNLEEAVRVRTGERGESSL</sequence>
<protein>
    <submittedName>
        <fullName evidence="2">Transcriptional regulator</fullName>
    </submittedName>
</protein>
<dbReference type="GO" id="GO:0005524">
    <property type="term" value="F:ATP binding"/>
    <property type="evidence" value="ECO:0007669"/>
    <property type="project" value="TreeGrafter"/>
</dbReference>
<dbReference type="PROSITE" id="PS00638">
    <property type="entry name" value="PII_GLNB_CTER"/>
    <property type="match status" value="1"/>
</dbReference>
<dbReference type="RefSeq" id="WP_087021137.1">
    <property type="nucleotide sequence ID" value="NZ_CP178353.1"/>
</dbReference>
<gene>
    <name evidence="2" type="ORF">CBW42_10650</name>
</gene>
<dbReference type="SUPFAM" id="SSF54913">
    <property type="entry name" value="GlnB-like"/>
    <property type="match status" value="1"/>
</dbReference>
<dbReference type="GO" id="GO:0005829">
    <property type="term" value="C:cytosol"/>
    <property type="evidence" value="ECO:0007669"/>
    <property type="project" value="TreeGrafter"/>
</dbReference>
<dbReference type="PANTHER" id="PTHR30115">
    <property type="entry name" value="NITROGEN REGULATORY PROTEIN P-II"/>
    <property type="match status" value="1"/>
</dbReference>
<organism evidence="2 3">
    <name type="scientific">Butyricicoccus porcorum</name>
    <dbReference type="NCBI Taxonomy" id="1945634"/>
    <lineage>
        <taxon>Bacteria</taxon>
        <taxon>Bacillati</taxon>
        <taxon>Bacillota</taxon>
        <taxon>Clostridia</taxon>
        <taxon>Eubacteriales</taxon>
        <taxon>Butyricicoccaceae</taxon>
        <taxon>Butyricicoccus</taxon>
    </lineage>
</organism>
<dbReference type="Gene3D" id="3.30.70.120">
    <property type="match status" value="1"/>
</dbReference>
<dbReference type="OrthoDB" id="9802729at2"/>
<dbReference type="SMART" id="SM00938">
    <property type="entry name" value="P-II"/>
    <property type="match status" value="1"/>
</dbReference>